<dbReference type="InterPro" id="IPR004374">
    <property type="entry name" value="PrfB"/>
</dbReference>
<dbReference type="Gene3D" id="3.30.70.1660">
    <property type="match status" value="1"/>
</dbReference>
<proteinExistence type="inferred from homology"/>
<dbReference type="HAMAP" id="MF_00094">
    <property type="entry name" value="Rel_fac_2"/>
    <property type="match status" value="1"/>
</dbReference>
<dbReference type="EMBL" id="LAZR01000003">
    <property type="protein sequence ID" value="KKO11433.1"/>
    <property type="molecule type" value="Genomic_DNA"/>
</dbReference>
<feature type="domain" description="Prokaryotic-type class I peptide chain release factors" evidence="3">
    <location>
        <begin position="205"/>
        <end position="221"/>
    </location>
</feature>
<gene>
    <name evidence="4" type="ORF">LCGC14_0019140</name>
</gene>
<protein>
    <recommendedName>
        <fullName evidence="3">Prokaryotic-type class I peptide chain release factors domain-containing protein</fullName>
    </recommendedName>
</protein>
<dbReference type="SUPFAM" id="SSF75620">
    <property type="entry name" value="Release factor"/>
    <property type="match status" value="1"/>
</dbReference>
<name>A0A0F9WG58_9ZZZZ</name>
<dbReference type="PROSITE" id="PS00745">
    <property type="entry name" value="RF_PROK_I"/>
    <property type="match status" value="1"/>
</dbReference>
<evidence type="ECO:0000256" key="2">
    <source>
        <dbReference type="ARBA" id="ARBA00022917"/>
    </source>
</evidence>
<evidence type="ECO:0000256" key="1">
    <source>
        <dbReference type="ARBA" id="ARBA00010835"/>
    </source>
</evidence>
<dbReference type="Pfam" id="PF00472">
    <property type="entry name" value="RF-1"/>
    <property type="match status" value="1"/>
</dbReference>
<keyword evidence="2" id="KW-0648">Protein biosynthesis</keyword>
<dbReference type="InterPro" id="IPR045853">
    <property type="entry name" value="Pep_chain_release_fac_I_sf"/>
</dbReference>
<accession>A0A0F9WG58</accession>
<evidence type="ECO:0000313" key="4">
    <source>
        <dbReference type="EMBL" id="KKO11433.1"/>
    </source>
</evidence>
<dbReference type="SMART" id="SM00937">
    <property type="entry name" value="PCRF"/>
    <property type="match status" value="1"/>
</dbReference>
<organism evidence="4">
    <name type="scientific">marine sediment metagenome</name>
    <dbReference type="NCBI Taxonomy" id="412755"/>
    <lineage>
        <taxon>unclassified sequences</taxon>
        <taxon>metagenomes</taxon>
        <taxon>ecological metagenomes</taxon>
    </lineage>
</organism>
<dbReference type="NCBIfam" id="TIGR00020">
    <property type="entry name" value="prfB"/>
    <property type="match status" value="1"/>
</dbReference>
<dbReference type="GO" id="GO:0005737">
    <property type="term" value="C:cytoplasm"/>
    <property type="evidence" value="ECO:0007669"/>
    <property type="project" value="InterPro"/>
</dbReference>
<comment type="similarity">
    <text evidence="1">Belongs to the prokaryotic/mitochondrial release factor family.</text>
</comment>
<dbReference type="AlphaFoldDB" id="A0A0F9WG58"/>
<dbReference type="GO" id="GO:0016149">
    <property type="term" value="F:translation release factor activity, codon specific"/>
    <property type="evidence" value="ECO:0007669"/>
    <property type="project" value="InterPro"/>
</dbReference>
<dbReference type="PANTHER" id="PTHR43116:SF3">
    <property type="entry name" value="CLASS I PEPTIDE CHAIN RELEASE FACTOR"/>
    <property type="match status" value="1"/>
</dbReference>
<evidence type="ECO:0000259" key="3">
    <source>
        <dbReference type="PROSITE" id="PS00745"/>
    </source>
</evidence>
<dbReference type="Pfam" id="PF03462">
    <property type="entry name" value="PCRF"/>
    <property type="match status" value="1"/>
</dbReference>
<dbReference type="InterPro" id="IPR005139">
    <property type="entry name" value="PCRF"/>
</dbReference>
<sequence>MAAPGFWDNPEAAQPVVAKLKAAKSIVTPIVDLLARIEDARILYELAVEADSADDLDEADDQAVQLAGDLERLELRTLLAGEHDMGNCYLSVHAGAGGTESCDWAEMLLRMYVRYFERTGFAAELVDRVDGEEAGVRSATIHVKGAYAFGYLSCERGVHRLVRISPYDSAKRRHTSFAAVDVLPELAAVEIDIDWAKDVREDTFAASGPGGQHVNKTASGVRLTHLATHIVAQCQNERSQHKNRAEARKMLAARLYQHEQAKRDADLAKMYDQKGQIAFGSQIRSYVLYPYQLVRDERTELKDSHTDKVLDGDIQEFIDAYLRHRLNQ</sequence>
<comment type="caution">
    <text evidence="4">The sequence shown here is derived from an EMBL/GenBank/DDBJ whole genome shotgun (WGS) entry which is preliminary data.</text>
</comment>
<reference evidence="4" key="1">
    <citation type="journal article" date="2015" name="Nature">
        <title>Complex archaea that bridge the gap between prokaryotes and eukaryotes.</title>
        <authorList>
            <person name="Spang A."/>
            <person name="Saw J.H."/>
            <person name="Jorgensen S.L."/>
            <person name="Zaremba-Niedzwiedzka K."/>
            <person name="Martijn J."/>
            <person name="Lind A.E."/>
            <person name="van Eijk R."/>
            <person name="Schleper C."/>
            <person name="Guy L."/>
            <person name="Ettema T.J."/>
        </authorList>
    </citation>
    <scope>NUCLEOTIDE SEQUENCE</scope>
</reference>
<dbReference type="Gene3D" id="3.30.160.20">
    <property type="match status" value="1"/>
</dbReference>
<dbReference type="InterPro" id="IPR000352">
    <property type="entry name" value="Pep_chain_release_fac_I"/>
</dbReference>
<dbReference type="Gene3D" id="1.20.58.410">
    <property type="entry name" value="Release factor"/>
    <property type="match status" value="1"/>
</dbReference>
<dbReference type="PANTHER" id="PTHR43116">
    <property type="entry name" value="PEPTIDE CHAIN RELEASE FACTOR 2"/>
    <property type="match status" value="1"/>
</dbReference>